<accession>A0ABY9PYE6</accession>
<feature type="transmembrane region" description="Helical" evidence="5">
    <location>
        <begin position="20"/>
        <end position="38"/>
    </location>
</feature>
<evidence type="ECO:0000256" key="3">
    <source>
        <dbReference type="ARBA" id="ARBA00022989"/>
    </source>
</evidence>
<organism evidence="7 8">
    <name type="scientific">Terrisporobacter mayombei</name>
    <dbReference type="NCBI Taxonomy" id="1541"/>
    <lineage>
        <taxon>Bacteria</taxon>
        <taxon>Bacillati</taxon>
        <taxon>Bacillota</taxon>
        <taxon>Clostridia</taxon>
        <taxon>Peptostreptococcales</taxon>
        <taxon>Peptostreptococcaceae</taxon>
        <taxon>Terrisporobacter</taxon>
    </lineage>
</organism>
<dbReference type="Proteomes" id="UP001235030">
    <property type="component" value="Chromosome"/>
</dbReference>
<evidence type="ECO:0000259" key="6">
    <source>
        <dbReference type="PROSITE" id="PS51012"/>
    </source>
</evidence>
<evidence type="ECO:0000256" key="2">
    <source>
        <dbReference type="ARBA" id="ARBA00022692"/>
    </source>
</evidence>
<sequence length="376" mass="42920">MKNILVILKHNLKSIMKGWFLLILVFPIVVNLFLNVLIKKVDDNNNEMNNTFDIVVYSNDKSEIMNKILPKEKFSKVINVNNKEDVKKTLDKEDVSVGVVINSKNIYDDIKKNKKDIIEVISSEDDNSKEYVLSALNASINQILAFGNNMEEYNKAYDKYEKDKYEFIYEDTKLEAVIPYMIMFGLFTMAFLFIAGRGINPLLKEKELKIDKRILVSKVSKVEYALGHILGCFILLLLQSITLVASFYFFNPDFNVNFFYMILLSVVLSVVGIAIALIVLSISNSSSMYYTLLSMIITPMCLLSGGFVPTNFMPQMVQNFSLVLPLTWVNSAFNQILNNGSNSKIFMDLLVAMSISVVLIMIYLVVEKNKKNKMSY</sequence>
<keyword evidence="4 5" id="KW-0472">Membrane</keyword>
<dbReference type="InterPro" id="IPR047817">
    <property type="entry name" value="ABC2_TM_bact-type"/>
</dbReference>
<feature type="transmembrane region" description="Helical" evidence="5">
    <location>
        <begin position="224"/>
        <end position="250"/>
    </location>
</feature>
<dbReference type="PANTHER" id="PTHR43027:SF1">
    <property type="entry name" value="DOXORUBICIN RESISTANCE ABC TRANSPORTER PERMEASE PROTEIN DRRC-RELATED"/>
    <property type="match status" value="1"/>
</dbReference>
<feature type="transmembrane region" description="Helical" evidence="5">
    <location>
        <begin position="177"/>
        <end position="203"/>
    </location>
</feature>
<proteinExistence type="predicted"/>
<keyword evidence="3 5" id="KW-1133">Transmembrane helix</keyword>
<keyword evidence="8" id="KW-1185">Reference proteome</keyword>
<dbReference type="InterPro" id="IPR052902">
    <property type="entry name" value="ABC-2_transporter"/>
</dbReference>
<dbReference type="InterPro" id="IPR013525">
    <property type="entry name" value="ABC2_TM"/>
</dbReference>
<evidence type="ECO:0000256" key="4">
    <source>
        <dbReference type="ARBA" id="ARBA00023136"/>
    </source>
</evidence>
<evidence type="ECO:0000256" key="5">
    <source>
        <dbReference type="SAM" id="Phobius"/>
    </source>
</evidence>
<feature type="transmembrane region" description="Helical" evidence="5">
    <location>
        <begin position="345"/>
        <end position="366"/>
    </location>
</feature>
<evidence type="ECO:0000313" key="7">
    <source>
        <dbReference type="EMBL" id="WMT80263.1"/>
    </source>
</evidence>
<feature type="domain" description="ABC transmembrane type-2" evidence="6">
    <location>
        <begin position="133"/>
        <end position="370"/>
    </location>
</feature>
<gene>
    <name evidence="7" type="primary">lnrM_1</name>
    <name evidence="7" type="ORF">TEMA_05770</name>
</gene>
<dbReference type="EMBL" id="CP101637">
    <property type="protein sequence ID" value="WMT80263.1"/>
    <property type="molecule type" value="Genomic_DNA"/>
</dbReference>
<evidence type="ECO:0000256" key="1">
    <source>
        <dbReference type="ARBA" id="ARBA00004141"/>
    </source>
</evidence>
<dbReference type="RefSeq" id="WP_228104516.1">
    <property type="nucleotide sequence ID" value="NZ_CP101637.1"/>
</dbReference>
<dbReference type="Pfam" id="PF12698">
    <property type="entry name" value="ABC2_membrane_3"/>
    <property type="match status" value="1"/>
</dbReference>
<dbReference type="PANTHER" id="PTHR43027">
    <property type="entry name" value="DOXORUBICIN RESISTANCE ABC TRANSPORTER PERMEASE PROTEIN DRRC-RELATED"/>
    <property type="match status" value="1"/>
</dbReference>
<feature type="transmembrane region" description="Helical" evidence="5">
    <location>
        <begin position="289"/>
        <end position="308"/>
    </location>
</feature>
<keyword evidence="2 5" id="KW-0812">Transmembrane</keyword>
<name>A0ABY9PYE6_9FIRM</name>
<protein>
    <submittedName>
        <fullName evidence="7">Linearmycin resistance permease protein LnrM</fullName>
    </submittedName>
</protein>
<dbReference type="SUPFAM" id="SSF81665">
    <property type="entry name" value="Calcium ATPase, transmembrane domain M"/>
    <property type="match status" value="1"/>
</dbReference>
<evidence type="ECO:0000313" key="8">
    <source>
        <dbReference type="Proteomes" id="UP001235030"/>
    </source>
</evidence>
<feature type="transmembrane region" description="Helical" evidence="5">
    <location>
        <begin position="256"/>
        <end position="282"/>
    </location>
</feature>
<comment type="subcellular location">
    <subcellularLocation>
        <location evidence="1">Membrane</location>
        <topology evidence="1">Multi-pass membrane protein</topology>
    </subcellularLocation>
</comment>
<dbReference type="PROSITE" id="PS51012">
    <property type="entry name" value="ABC_TM2"/>
    <property type="match status" value="1"/>
</dbReference>
<dbReference type="InterPro" id="IPR023298">
    <property type="entry name" value="ATPase_P-typ_TM_dom_sf"/>
</dbReference>
<reference evidence="7 8" key="1">
    <citation type="submission" date="2022-07" db="EMBL/GenBank/DDBJ databases">
        <title>Genome sequence of Terrisporobacter mayombei DSM6539.</title>
        <authorList>
            <person name="Boeer T."/>
            <person name="Bengelsdorf F.R."/>
            <person name="Daniel R."/>
            <person name="Poehlein A."/>
        </authorList>
    </citation>
    <scope>NUCLEOTIDE SEQUENCE [LARGE SCALE GENOMIC DNA]</scope>
    <source>
        <strain evidence="7 8">DSM 6539</strain>
    </source>
</reference>